<proteinExistence type="predicted"/>
<gene>
    <name evidence="4" type="ORF">ADICEAN_00250</name>
</gene>
<dbReference type="NCBIfam" id="NF041518">
    <property type="entry name" value="choice_anch_Q"/>
    <property type="match status" value="1"/>
</dbReference>
<dbReference type="RefSeq" id="WP_009193662.1">
    <property type="nucleotide sequence ID" value="NZ_AODQ01000003.1"/>
</dbReference>
<dbReference type="Proteomes" id="UP000011910">
    <property type="component" value="Unassembled WGS sequence"/>
</dbReference>
<dbReference type="SMART" id="SM00710">
    <property type="entry name" value="PbH1"/>
    <property type="match status" value="6"/>
</dbReference>
<dbReference type="Pfam" id="PF13229">
    <property type="entry name" value="Beta_helix"/>
    <property type="match status" value="1"/>
</dbReference>
<dbReference type="InterPro" id="IPR003961">
    <property type="entry name" value="FN3_dom"/>
</dbReference>
<evidence type="ECO:0000259" key="3">
    <source>
        <dbReference type="PROSITE" id="PS50853"/>
    </source>
</evidence>
<evidence type="ECO:0000256" key="2">
    <source>
        <dbReference type="SAM" id="SignalP"/>
    </source>
</evidence>
<dbReference type="OrthoDB" id="9805017at2"/>
<dbReference type="SMART" id="SM00060">
    <property type="entry name" value="FN3"/>
    <property type="match status" value="2"/>
</dbReference>
<dbReference type="CDD" id="cd00063">
    <property type="entry name" value="FN3"/>
    <property type="match status" value="2"/>
</dbReference>
<dbReference type="InterPro" id="IPR039448">
    <property type="entry name" value="Beta_helix"/>
</dbReference>
<keyword evidence="5" id="KW-1185">Reference proteome</keyword>
<dbReference type="eggNOG" id="COG4935">
    <property type="taxonomic scope" value="Bacteria"/>
</dbReference>
<feature type="signal peptide" evidence="2">
    <location>
        <begin position="1"/>
        <end position="23"/>
    </location>
</feature>
<feature type="domain" description="Fibronectin type-III" evidence="3">
    <location>
        <begin position="453"/>
        <end position="548"/>
    </location>
</feature>
<dbReference type="InterPro" id="IPR036116">
    <property type="entry name" value="FN3_sf"/>
</dbReference>
<dbReference type="Gene3D" id="2.160.20.10">
    <property type="entry name" value="Single-stranded right-handed beta-helix, Pectin lyase-like"/>
    <property type="match status" value="1"/>
</dbReference>
<organism evidence="4 5">
    <name type="scientific">Cesiribacter andamanensis AMV16</name>
    <dbReference type="NCBI Taxonomy" id="1279009"/>
    <lineage>
        <taxon>Bacteria</taxon>
        <taxon>Pseudomonadati</taxon>
        <taxon>Bacteroidota</taxon>
        <taxon>Cytophagia</taxon>
        <taxon>Cytophagales</taxon>
        <taxon>Cesiribacteraceae</taxon>
        <taxon>Cesiribacter</taxon>
    </lineage>
</organism>
<dbReference type="SUPFAM" id="SSF49265">
    <property type="entry name" value="Fibronectin type III"/>
    <property type="match status" value="1"/>
</dbReference>
<dbReference type="Gene3D" id="2.60.40.10">
    <property type="entry name" value="Immunoglobulins"/>
    <property type="match status" value="2"/>
</dbReference>
<dbReference type="InterPro" id="IPR013783">
    <property type="entry name" value="Ig-like_fold"/>
</dbReference>
<keyword evidence="1" id="KW-0677">Repeat</keyword>
<dbReference type="PANTHER" id="PTHR13817:SF166">
    <property type="entry name" value="NEURONAL IGCAM-RELATED"/>
    <property type="match status" value="1"/>
</dbReference>
<dbReference type="InterPro" id="IPR012334">
    <property type="entry name" value="Pectin_lyas_fold"/>
</dbReference>
<dbReference type="GO" id="GO:0007156">
    <property type="term" value="P:homophilic cell adhesion via plasma membrane adhesion molecules"/>
    <property type="evidence" value="ECO:0007669"/>
    <property type="project" value="TreeGrafter"/>
</dbReference>
<dbReference type="EMBL" id="AODQ01000003">
    <property type="protein sequence ID" value="EMR04647.1"/>
    <property type="molecule type" value="Genomic_DNA"/>
</dbReference>
<dbReference type="SUPFAM" id="SSF51126">
    <property type="entry name" value="Pectin lyase-like"/>
    <property type="match status" value="1"/>
</dbReference>
<dbReference type="AlphaFoldDB" id="M7NBL3"/>
<comment type="caution">
    <text evidence="4">The sequence shown here is derived from an EMBL/GenBank/DDBJ whole genome shotgun (WGS) entry which is preliminary data.</text>
</comment>
<reference evidence="4 5" key="1">
    <citation type="journal article" date="2013" name="Genome Announc.">
        <title>Draft Genome Sequence of Cesiribacter andamanensis Strain AMV16T, Isolated from a Soil Sample from a Mud Volcano in the Andaman Islands, India.</title>
        <authorList>
            <person name="Shivaji S."/>
            <person name="Ara S."/>
            <person name="Begum Z."/>
            <person name="Srinivas T.N."/>
            <person name="Singh A."/>
            <person name="Kumar Pinnaka A."/>
        </authorList>
    </citation>
    <scope>NUCLEOTIDE SEQUENCE [LARGE SCALE GENOMIC DNA]</scope>
    <source>
        <strain evidence="4 5">AMV16</strain>
    </source>
</reference>
<evidence type="ECO:0000313" key="4">
    <source>
        <dbReference type="EMBL" id="EMR04647.1"/>
    </source>
</evidence>
<dbReference type="eggNOG" id="COG4099">
    <property type="taxonomic scope" value="Bacteria"/>
</dbReference>
<keyword evidence="2" id="KW-0732">Signal</keyword>
<dbReference type="STRING" id="1279009.ADICEAN_00250"/>
<name>M7NBL3_9BACT</name>
<dbReference type="eggNOG" id="COG3291">
    <property type="taxonomic scope" value="Bacteria"/>
</dbReference>
<dbReference type="InterPro" id="IPR050964">
    <property type="entry name" value="Striated_Muscle_Regulatory"/>
</dbReference>
<dbReference type="InterPro" id="IPR006626">
    <property type="entry name" value="PbH1"/>
</dbReference>
<dbReference type="PANTHER" id="PTHR13817">
    <property type="entry name" value="TITIN"/>
    <property type="match status" value="1"/>
</dbReference>
<dbReference type="PROSITE" id="PS50853">
    <property type="entry name" value="FN3"/>
    <property type="match status" value="2"/>
</dbReference>
<sequence>MKQVYVKGIGIVLLLLMYVSVLAQDCGCDHVIETSKSFVRASDMPDVKPGDVICIQAGIRGRLKLVGFQGTKEQPLIFKNCGGQVIFDNPDVDGTFVIDNSRYFRVTGTGSTSHKYGFYIRTAGKGSAMYVTESDFELDHIEIGAAGFAGMMAKIDPKCDNTQYHLGNFVMENISIHDNYVHDTRAEGFYIGSSFYAGKTESCGKLYPHEIHGLRMYNNRVENTGADGIQVGCATKDVEVYDNVIRKYGQNPFEPSQNMGIILNPGTTGKWYNNQVIDGTGMGIQVLGIGNVYLFNNLIVRPGRDGVFIDERTELIPNSGFHVLNNTIVNPGRDGIRLYTKTSVGNTVINNIIAQPESLSENYYSKDQFLFILDPVIQYTQHHNLFLKTVAEAGFADPAKDDYSLLPSSPAVDTGIGLGSLVTADLNKTARPQGAAFDIGALELKVTTESINDPSNLQAQPGTESLSIKLQWQDNSDNEQNFVLERSEIQTFGQVQSMTLAANTQSYTDKGLTAGKTYYYRIIAKGNSAKSGYSNTATLLLEAQTPPPPASVETPTSLTATYSSAGTVQLSWKDVATNETKYIVERSTSSTFTSPQQWTLAANASTYEDVSSLQRNTTYYYRVLAANDSQKSGYSNVASVQVPKQLIVKGKGKQQLKIYPNPTKSVLRFQNEDAQAGDYNYTYSITDLSGKTVKEGVAYLQPARD</sequence>
<dbReference type="InterPro" id="IPR059226">
    <property type="entry name" value="Choice_anch_Q_dom"/>
</dbReference>
<feature type="chain" id="PRO_5004081868" evidence="2">
    <location>
        <begin position="24"/>
        <end position="705"/>
    </location>
</feature>
<accession>M7NBL3</accession>
<feature type="domain" description="Fibronectin type-III" evidence="3">
    <location>
        <begin position="554"/>
        <end position="645"/>
    </location>
</feature>
<protein>
    <submittedName>
        <fullName evidence="4">Fibronectin type III domain protein</fullName>
    </submittedName>
</protein>
<evidence type="ECO:0000313" key="5">
    <source>
        <dbReference type="Proteomes" id="UP000011910"/>
    </source>
</evidence>
<evidence type="ECO:0000256" key="1">
    <source>
        <dbReference type="ARBA" id="ARBA00022737"/>
    </source>
</evidence>
<dbReference type="InterPro" id="IPR011050">
    <property type="entry name" value="Pectin_lyase_fold/virulence"/>
</dbReference>